<dbReference type="EMBL" id="CP097463">
    <property type="protein sequence ID" value="WAX56082.1"/>
    <property type="molecule type" value="Genomic_DNA"/>
</dbReference>
<dbReference type="Proteomes" id="UP001164693">
    <property type="component" value="Chromosome"/>
</dbReference>
<evidence type="ECO:0000256" key="2">
    <source>
        <dbReference type="SAM" id="Phobius"/>
    </source>
</evidence>
<sequence length="163" mass="17342">MLTLAGYGLLAIVIMVVLYVVAAKVLPAGEQIAPAVRDDAPWALPATRELTASDVAEVRLPVALRGYRFAETDLLLDRLGDELRARDAEIARLRAELAGPAPSAALQPQPQPQGVNPYSEQSYAAESEPGESEPGESEPAGDGSSDLEREAPREAVDAEPDER</sequence>
<gene>
    <name evidence="3" type="ORF">M6B22_16270</name>
</gene>
<dbReference type="RefSeq" id="WP_269442609.1">
    <property type="nucleotide sequence ID" value="NZ_CP097463.1"/>
</dbReference>
<protein>
    <submittedName>
        <fullName evidence="3">DivIVA domain-containing protein</fullName>
    </submittedName>
</protein>
<evidence type="ECO:0000313" key="3">
    <source>
        <dbReference type="EMBL" id="WAX56082.1"/>
    </source>
</evidence>
<evidence type="ECO:0000256" key="1">
    <source>
        <dbReference type="SAM" id="MobiDB-lite"/>
    </source>
</evidence>
<feature type="compositionally biased region" description="Low complexity" evidence="1">
    <location>
        <begin position="99"/>
        <end position="114"/>
    </location>
</feature>
<reference evidence="3" key="1">
    <citation type="submission" date="2022-05" db="EMBL/GenBank/DDBJ databases">
        <title>Jatrophihabitans sp. SB3-54 whole genome sequence.</title>
        <authorList>
            <person name="Suh M.K."/>
            <person name="Eom M.K."/>
            <person name="Kim J.S."/>
            <person name="Kim H.S."/>
            <person name="Do H.E."/>
            <person name="Shin Y.K."/>
            <person name="Lee J.-S."/>
        </authorList>
    </citation>
    <scope>NUCLEOTIDE SEQUENCE</scope>
    <source>
        <strain evidence="3">SB3-54</strain>
    </source>
</reference>
<keyword evidence="2" id="KW-0472">Membrane</keyword>
<feature type="region of interest" description="Disordered" evidence="1">
    <location>
        <begin position="99"/>
        <end position="163"/>
    </location>
</feature>
<proteinExistence type="predicted"/>
<name>A0ABY7JU52_9ACTN</name>
<keyword evidence="4" id="KW-1185">Reference proteome</keyword>
<feature type="transmembrane region" description="Helical" evidence="2">
    <location>
        <begin position="6"/>
        <end position="27"/>
    </location>
</feature>
<feature type="compositionally biased region" description="Basic and acidic residues" evidence="1">
    <location>
        <begin position="146"/>
        <end position="156"/>
    </location>
</feature>
<organism evidence="3 4">
    <name type="scientific">Jatrophihabitans cynanchi</name>
    <dbReference type="NCBI Taxonomy" id="2944128"/>
    <lineage>
        <taxon>Bacteria</taxon>
        <taxon>Bacillati</taxon>
        <taxon>Actinomycetota</taxon>
        <taxon>Actinomycetes</taxon>
        <taxon>Jatrophihabitantales</taxon>
        <taxon>Jatrophihabitantaceae</taxon>
        <taxon>Jatrophihabitans</taxon>
    </lineage>
</organism>
<accession>A0ABY7JU52</accession>
<evidence type="ECO:0000313" key="4">
    <source>
        <dbReference type="Proteomes" id="UP001164693"/>
    </source>
</evidence>
<keyword evidence="2" id="KW-1133">Transmembrane helix</keyword>
<keyword evidence="2" id="KW-0812">Transmembrane</keyword>